<evidence type="ECO:0000256" key="4">
    <source>
        <dbReference type="ARBA" id="ARBA00022490"/>
    </source>
</evidence>
<evidence type="ECO:0000313" key="11">
    <source>
        <dbReference type="Proteomes" id="UP000627253"/>
    </source>
</evidence>
<dbReference type="GO" id="GO:0005615">
    <property type="term" value="C:extracellular space"/>
    <property type="evidence" value="ECO:0007669"/>
    <property type="project" value="TreeGrafter"/>
</dbReference>
<evidence type="ECO:0000313" key="10">
    <source>
        <dbReference type="EMBL" id="NXX44015.1"/>
    </source>
</evidence>
<dbReference type="GO" id="GO:0033981">
    <property type="term" value="F:D-dopachrome decarboxylase activity"/>
    <property type="evidence" value="ECO:0007669"/>
    <property type="project" value="UniProtKB-EC"/>
</dbReference>
<dbReference type="InterPro" id="IPR001398">
    <property type="entry name" value="Macrophage_inhib_fac"/>
</dbReference>
<dbReference type="Proteomes" id="UP000627253">
    <property type="component" value="Unassembled WGS sequence"/>
</dbReference>
<comment type="caution">
    <text evidence="10">The sequence shown here is derived from an EMBL/GenBank/DDBJ whole genome shotgun (WGS) entry which is preliminary data.</text>
</comment>
<evidence type="ECO:0000256" key="6">
    <source>
        <dbReference type="ARBA" id="ARBA00023101"/>
    </source>
</evidence>
<keyword evidence="6" id="KW-0470">Melanin biosynthesis</keyword>
<dbReference type="PANTHER" id="PTHR11954">
    <property type="entry name" value="D-DOPACHROME DECARBOXYLASE"/>
    <property type="match status" value="1"/>
</dbReference>
<dbReference type="Gene3D" id="3.30.429.10">
    <property type="entry name" value="Macrophage Migration Inhibitory Factor"/>
    <property type="match status" value="1"/>
</dbReference>
<evidence type="ECO:0000256" key="2">
    <source>
        <dbReference type="ARBA" id="ARBA00005851"/>
    </source>
</evidence>
<comment type="function">
    <text evidence="8">Tautomerization of D-dopachrome with decarboxylation to give 5,6-dihydroxyindole (DHI).</text>
</comment>
<keyword evidence="5" id="KW-0007">Acetylation</keyword>
<dbReference type="PANTHER" id="PTHR11954:SF22">
    <property type="entry name" value="D-DOPACHROME DECARBOXYLASE"/>
    <property type="match status" value="1"/>
</dbReference>
<comment type="subunit">
    <text evidence="3">Homotrimer.</text>
</comment>
<name>A0A852IP88_9PICI</name>
<sequence length="118" mass="12848">MPFLELETNLPAERLPPGLAMELCAAAADILGKPAQNMIVTVRSGLPMVLLGSPEPCAQLLVSAIGGVDTAEKNRQHSARFFDVLTAKLGLSAERILIRFYVMEPWQIGKDRTVVTFL</sequence>
<keyword evidence="4" id="KW-0963">Cytoplasm</keyword>
<evidence type="ECO:0000256" key="9">
    <source>
        <dbReference type="ARBA" id="ARBA00038884"/>
    </source>
</evidence>
<evidence type="ECO:0000256" key="3">
    <source>
        <dbReference type="ARBA" id="ARBA00011233"/>
    </source>
</evidence>
<reference evidence="10" key="1">
    <citation type="submission" date="2020-02" db="EMBL/GenBank/DDBJ databases">
        <title>Bird 10,000 Genomes (B10K) Project - Family phase.</title>
        <authorList>
            <person name="Zhang G."/>
        </authorList>
    </citation>
    <scope>NUCLEOTIDE SEQUENCE</scope>
    <source>
        <strain evidence="10">B10K-DU-002-37</strain>
        <tissue evidence="10">Muscle</tissue>
    </source>
</reference>
<dbReference type="AlphaFoldDB" id="A0A852IP88"/>
<dbReference type="EC" id="4.1.1.84" evidence="9"/>
<dbReference type="GO" id="GO:0005737">
    <property type="term" value="C:cytoplasm"/>
    <property type="evidence" value="ECO:0007669"/>
    <property type="project" value="UniProtKB-SubCell"/>
</dbReference>
<keyword evidence="11" id="KW-1185">Reference proteome</keyword>
<feature type="non-terminal residue" evidence="10">
    <location>
        <position position="118"/>
    </location>
</feature>
<dbReference type="GO" id="GO:0050178">
    <property type="term" value="F:phenylpyruvate tautomerase activity"/>
    <property type="evidence" value="ECO:0007669"/>
    <property type="project" value="TreeGrafter"/>
</dbReference>
<evidence type="ECO:0000256" key="8">
    <source>
        <dbReference type="ARBA" id="ARBA00037460"/>
    </source>
</evidence>
<accession>A0A852IP88</accession>
<comment type="similarity">
    <text evidence="2">Belongs to the MIF family.</text>
</comment>
<protein>
    <recommendedName>
        <fullName evidence="9">D-dopachrome decarboxylase</fullName>
        <ecNumber evidence="9">4.1.1.84</ecNumber>
    </recommendedName>
</protein>
<keyword evidence="7" id="KW-0456">Lyase</keyword>
<dbReference type="EMBL" id="WAAF01009355">
    <property type="protein sequence ID" value="NXX44015.1"/>
    <property type="molecule type" value="Genomic_DNA"/>
</dbReference>
<organism evidence="10 11">
    <name type="scientific">Tricholaema leucomelas</name>
    <name type="common">pied barbet</name>
    <dbReference type="NCBI Taxonomy" id="240729"/>
    <lineage>
        <taxon>Eukaryota</taxon>
        <taxon>Metazoa</taxon>
        <taxon>Chordata</taxon>
        <taxon>Craniata</taxon>
        <taxon>Vertebrata</taxon>
        <taxon>Euteleostomi</taxon>
        <taxon>Archelosauria</taxon>
        <taxon>Archosauria</taxon>
        <taxon>Dinosauria</taxon>
        <taxon>Saurischia</taxon>
        <taxon>Theropoda</taxon>
        <taxon>Coelurosauria</taxon>
        <taxon>Aves</taxon>
        <taxon>Neognathae</taxon>
        <taxon>Neoaves</taxon>
        <taxon>Telluraves</taxon>
        <taxon>Coraciimorphae</taxon>
        <taxon>Piciformes</taxon>
        <taxon>Lybiidae</taxon>
        <taxon>Tricholaema lacrymosa</taxon>
    </lineage>
</organism>
<comment type="subcellular location">
    <subcellularLocation>
        <location evidence="1">Cytoplasm</location>
    </subcellularLocation>
</comment>
<proteinExistence type="inferred from homology"/>
<dbReference type="SUPFAM" id="SSF55331">
    <property type="entry name" value="Tautomerase/MIF"/>
    <property type="match status" value="1"/>
</dbReference>
<dbReference type="GO" id="GO:0042438">
    <property type="term" value="P:melanin biosynthetic process"/>
    <property type="evidence" value="ECO:0007669"/>
    <property type="project" value="UniProtKB-KW"/>
</dbReference>
<gene>
    <name evidence="10" type="primary">Ddt</name>
    <name evidence="10" type="ORF">TRILEU_R00233</name>
</gene>
<evidence type="ECO:0000256" key="5">
    <source>
        <dbReference type="ARBA" id="ARBA00022990"/>
    </source>
</evidence>
<dbReference type="Pfam" id="PF01187">
    <property type="entry name" value="MIF"/>
    <property type="match status" value="1"/>
</dbReference>
<dbReference type="OrthoDB" id="6080988at2759"/>
<evidence type="ECO:0000256" key="7">
    <source>
        <dbReference type="ARBA" id="ARBA00023239"/>
    </source>
</evidence>
<evidence type="ECO:0000256" key="1">
    <source>
        <dbReference type="ARBA" id="ARBA00004496"/>
    </source>
</evidence>
<dbReference type="InterPro" id="IPR014347">
    <property type="entry name" value="Tautomerase/MIF_sf"/>
</dbReference>
<feature type="non-terminal residue" evidence="10">
    <location>
        <position position="1"/>
    </location>
</feature>